<dbReference type="InterPro" id="IPR035999">
    <property type="entry name" value="Sec7_dom_sf"/>
</dbReference>
<comment type="caution">
    <text evidence="3">The sequence shown here is derived from an EMBL/GenBank/DDBJ whole genome shotgun (WGS) entry which is preliminary data.</text>
</comment>
<evidence type="ECO:0000259" key="2">
    <source>
        <dbReference type="PROSITE" id="PS50190"/>
    </source>
</evidence>
<dbReference type="Gene3D" id="1.10.1000.11">
    <property type="entry name" value="Arf Nucleotide-binding Site Opener,domain 2"/>
    <property type="match status" value="1"/>
</dbReference>
<feature type="region of interest" description="Disordered" evidence="1">
    <location>
        <begin position="528"/>
        <end position="580"/>
    </location>
</feature>
<feature type="compositionally biased region" description="Polar residues" evidence="1">
    <location>
        <begin position="562"/>
        <end position="580"/>
    </location>
</feature>
<dbReference type="Proteomes" id="UP000193560">
    <property type="component" value="Unassembled WGS sequence"/>
</dbReference>
<dbReference type="SUPFAM" id="SSF50729">
    <property type="entry name" value="PH domain-like"/>
    <property type="match status" value="1"/>
</dbReference>
<proteinExistence type="predicted"/>
<dbReference type="PANTHER" id="PTHR10663">
    <property type="entry name" value="GUANYL-NUCLEOTIDE EXCHANGE FACTOR"/>
    <property type="match status" value="1"/>
</dbReference>
<keyword evidence="4" id="KW-1185">Reference proteome</keyword>
<feature type="compositionally biased region" description="Basic and acidic residues" evidence="1">
    <location>
        <begin position="245"/>
        <end position="254"/>
    </location>
</feature>
<dbReference type="Pfam" id="PF01369">
    <property type="entry name" value="Sec7"/>
    <property type="match status" value="1"/>
</dbReference>
<feature type="compositionally biased region" description="Low complexity" evidence="1">
    <location>
        <begin position="701"/>
        <end position="711"/>
    </location>
</feature>
<protein>
    <recommendedName>
        <fullName evidence="2">SEC7 domain-containing protein</fullName>
    </recommendedName>
</protein>
<evidence type="ECO:0000313" key="4">
    <source>
        <dbReference type="Proteomes" id="UP000193560"/>
    </source>
</evidence>
<dbReference type="PROSITE" id="PS50190">
    <property type="entry name" value="SEC7"/>
    <property type="match status" value="1"/>
</dbReference>
<sequence length="997" mass="113619">MLFRHCPVYGTSSPSLLNEMPTHCLDNRKTGIVNDIDHITTHNWIKRLKCFYKSKRTSPKQNFSTNETTSTLFNYKQDRPDVDSCFLMGSTTLFPLSAIDAEAIYQDASLSRSSSELPLQHSHYDATNKDSQRTTYISNDKQLPFSHETIIEKPETATVEQGTTLLPGDLAQGTRHQHQQHPQTHPHQHQQPDKKEIDLLPLDVQYALYSQHLRDSTDKLSLTPSSSSSSSSVSTASGNTQCSRIKYEKNRDADSSNSTMHSLYSTFATSTSNDIHMIQYMQPVPYASPPPEWSALNCPSSPRRPPPESPVMHREDDTQIPSNTDHPTVSDAFYTETLANDFWLGKQNVCEPEKVATWLGTNDPFRAAVLKLYMSHFDFGGVPLDEAFRKLCAKLFFKAESQQMDRIIEAFAKRYWKCNPIELYHSSDIVYAISYSLLLLNTDLHGVHEHHHKMKRARFVKNTMETISTLVYPNAAMNSASPPSITKSLSGLRLRKSKSQHSLATSYRSSSRPSPLHGDKLLFQQQTDQAPNDSDDDNNNHDKSDSNINTNNNSSSSSSSSKGMTETWGSQSCNTPRTATKSQSLADLSFYLKRRHSVMVQLDQTTDQKQWMANMELLLKDMYTSIKSREILRLSSSTNGMTSPLQDRKQFSFYTLANEARAKRAIRRKRGKSAPPASNAISLNLGNFGTPDKDNSKQQQHRQQPTQSTQSALQKHDSIRNPNHITTTTTSYSRDNFILPRTDYTQMEGWVMRKCLMQGTRQKAKQRNWIRCYLKIHDGKLTMQYHDRRVLSGQHWLNTIKHQSDDKISRVPLNKQDSFALNHSLSRILPPPGWHKQRTHVVCLQMTDGASWLFQVPSNQTAQDLMRGLNYQAARHSKEPLQGAVTNIDYGWNNNSTENHPSSQLLTWELPMSCMISSQLSTLDQLHSIHGYIERLSGCVGHHRDLRRLVEKRFSPRTANGMKAMTNWELKMQYLLFEKIKFQTYYEILAPSLVDLV</sequence>
<dbReference type="GO" id="GO:0032012">
    <property type="term" value="P:regulation of ARF protein signal transduction"/>
    <property type="evidence" value="ECO:0007669"/>
    <property type="project" value="InterPro"/>
</dbReference>
<dbReference type="InterPro" id="IPR000904">
    <property type="entry name" value="Sec7_dom"/>
</dbReference>
<dbReference type="AlphaFoldDB" id="A0A1X2IQ63"/>
<feature type="region of interest" description="Disordered" evidence="1">
    <location>
        <begin position="216"/>
        <end position="259"/>
    </location>
</feature>
<dbReference type="GO" id="GO:0005085">
    <property type="term" value="F:guanyl-nucleotide exchange factor activity"/>
    <property type="evidence" value="ECO:0007669"/>
    <property type="project" value="InterPro"/>
</dbReference>
<feature type="compositionally biased region" description="Basic residues" evidence="1">
    <location>
        <begin position="175"/>
        <end position="188"/>
    </location>
</feature>
<feature type="compositionally biased region" description="Polar residues" evidence="1">
    <location>
        <begin position="720"/>
        <end position="731"/>
    </location>
</feature>
<dbReference type="SMART" id="SM00222">
    <property type="entry name" value="Sec7"/>
    <property type="match status" value="1"/>
</dbReference>
<gene>
    <name evidence="3" type="ORF">BCR42DRAFT_408729</name>
</gene>
<name>A0A1X2IQ63_9FUNG</name>
<feature type="compositionally biased region" description="Low complexity" evidence="1">
    <location>
        <begin position="546"/>
        <end position="561"/>
    </location>
</feature>
<dbReference type="Pfam" id="PF15410">
    <property type="entry name" value="PH_9"/>
    <property type="match status" value="1"/>
</dbReference>
<accession>A0A1X2IQ63</accession>
<dbReference type="Gene3D" id="2.30.29.30">
    <property type="entry name" value="Pleckstrin-homology domain (PH domain)/Phosphotyrosine-binding domain (PTB)"/>
    <property type="match status" value="1"/>
</dbReference>
<reference evidence="3 4" key="1">
    <citation type="submission" date="2016-07" db="EMBL/GenBank/DDBJ databases">
        <title>Pervasive Adenine N6-methylation of Active Genes in Fungi.</title>
        <authorList>
            <consortium name="DOE Joint Genome Institute"/>
            <person name="Mondo S.J."/>
            <person name="Dannebaum R.O."/>
            <person name="Kuo R.C."/>
            <person name="Labutti K."/>
            <person name="Haridas S."/>
            <person name="Kuo A."/>
            <person name="Salamov A."/>
            <person name="Ahrendt S.R."/>
            <person name="Lipzen A."/>
            <person name="Sullivan W."/>
            <person name="Andreopoulos W.B."/>
            <person name="Clum A."/>
            <person name="Lindquist E."/>
            <person name="Daum C."/>
            <person name="Ramamoorthy G.K."/>
            <person name="Gryganskyi A."/>
            <person name="Culley D."/>
            <person name="Magnuson J.K."/>
            <person name="James T.Y."/>
            <person name="O'Malley M.A."/>
            <person name="Stajich J.E."/>
            <person name="Spatafora J.W."/>
            <person name="Visel A."/>
            <person name="Grigoriev I.V."/>
        </authorList>
    </citation>
    <scope>NUCLEOTIDE SEQUENCE [LARGE SCALE GENOMIC DNA]</scope>
    <source>
        <strain evidence="3 4">NRRL 1336</strain>
    </source>
</reference>
<dbReference type="STRING" id="90262.A0A1X2IQ63"/>
<feature type="region of interest" description="Disordered" evidence="1">
    <location>
        <begin position="167"/>
        <end position="193"/>
    </location>
</feature>
<organism evidence="3 4">
    <name type="scientific">Absidia repens</name>
    <dbReference type="NCBI Taxonomy" id="90262"/>
    <lineage>
        <taxon>Eukaryota</taxon>
        <taxon>Fungi</taxon>
        <taxon>Fungi incertae sedis</taxon>
        <taxon>Mucoromycota</taxon>
        <taxon>Mucoromycotina</taxon>
        <taxon>Mucoromycetes</taxon>
        <taxon>Mucorales</taxon>
        <taxon>Cunninghamellaceae</taxon>
        <taxon>Absidia</taxon>
    </lineage>
</organism>
<dbReference type="SUPFAM" id="SSF48425">
    <property type="entry name" value="Sec7 domain"/>
    <property type="match status" value="1"/>
</dbReference>
<evidence type="ECO:0000313" key="3">
    <source>
        <dbReference type="EMBL" id="ORZ20419.1"/>
    </source>
</evidence>
<dbReference type="PANTHER" id="PTHR10663:SF373">
    <property type="entry name" value="PH AND SEC7 DOMAIN-CONTAINING PROTEIN C11E3.11C"/>
    <property type="match status" value="1"/>
</dbReference>
<evidence type="ECO:0000256" key="1">
    <source>
        <dbReference type="SAM" id="MobiDB-lite"/>
    </source>
</evidence>
<dbReference type="InterPro" id="IPR023394">
    <property type="entry name" value="Sec7_C_sf"/>
</dbReference>
<dbReference type="InterPro" id="IPR011993">
    <property type="entry name" value="PH-like_dom_sf"/>
</dbReference>
<feature type="domain" description="SEC7" evidence="2">
    <location>
        <begin position="307"/>
        <end position="513"/>
    </location>
</feature>
<feature type="region of interest" description="Disordered" evidence="1">
    <location>
        <begin position="665"/>
        <end position="731"/>
    </location>
</feature>
<dbReference type="InterPro" id="IPR041681">
    <property type="entry name" value="PH_9"/>
</dbReference>
<dbReference type="EMBL" id="MCGE01000006">
    <property type="protein sequence ID" value="ORZ20419.1"/>
    <property type="molecule type" value="Genomic_DNA"/>
</dbReference>
<feature type="region of interest" description="Disordered" evidence="1">
    <location>
        <begin position="292"/>
        <end position="327"/>
    </location>
</feature>
<feature type="compositionally biased region" description="Low complexity" evidence="1">
    <location>
        <begin position="219"/>
        <end position="237"/>
    </location>
</feature>
<dbReference type="OrthoDB" id="2157641at2759"/>